<sequence>MEPTYHPCTNTTMPAFDYTKYRTTPGVAAPSGTRSSTSNASNGAPAPTSECRVVFRAPPPVKTPWALSCKRSGAPL</sequence>
<reference evidence="2 3" key="1">
    <citation type="submission" date="2023-01" db="EMBL/GenBank/DDBJ databases">
        <title>Analysis of 21 Apiospora genomes using comparative genomics revels a genus with tremendous synthesis potential of carbohydrate active enzymes and secondary metabolites.</title>
        <authorList>
            <person name="Sorensen T."/>
        </authorList>
    </citation>
    <scope>NUCLEOTIDE SEQUENCE [LARGE SCALE GENOMIC DNA]</scope>
    <source>
        <strain evidence="2 3">CBS 83171</strain>
    </source>
</reference>
<evidence type="ECO:0000256" key="1">
    <source>
        <dbReference type="SAM" id="MobiDB-lite"/>
    </source>
</evidence>
<name>A0ABR1TN00_9PEZI</name>
<dbReference type="Proteomes" id="UP001446871">
    <property type="component" value="Unassembled WGS sequence"/>
</dbReference>
<gene>
    <name evidence="2" type="ORF">PG996_016094</name>
</gene>
<proteinExistence type="predicted"/>
<organism evidence="2 3">
    <name type="scientific">Apiospora saccharicola</name>
    <dbReference type="NCBI Taxonomy" id="335842"/>
    <lineage>
        <taxon>Eukaryota</taxon>
        <taxon>Fungi</taxon>
        <taxon>Dikarya</taxon>
        <taxon>Ascomycota</taxon>
        <taxon>Pezizomycotina</taxon>
        <taxon>Sordariomycetes</taxon>
        <taxon>Xylariomycetidae</taxon>
        <taxon>Amphisphaeriales</taxon>
        <taxon>Apiosporaceae</taxon>
        <taxon>Apiospora</taxon>
    </lineage>
</organism>
<evidence type="ECO:0000313" key="3">
    <source>
        <dbReference type="Proteomes" id="UP001446871"/>
    </source>
</evidence>
<keyword evidence="3" id="KW-1185">Reference proteome</keyword>
<evidence type="ECO:0000313" key="2">
    <source>
        <dbReference type="EMBL" id="KAK8048030.1"/>
    </source>
</evidence>
<feature type="region of interest" description="Disordered" evidence="1">
    <location>
        <begin position="22"/>
        <end position="51"/>
    </location>
</feature>
<accession>A0ABR1TN00</accession>
<dbReference type="EMBL" id="JAQQWM010000009">
    <property type="protein sequence ID" value="KAK8048030.1"/>
    <property type="molecule type" value="Genomic_DNA"/>
</dbReference>
<comment type="caution">
    <text evidence="2">The sequence shown here is derived from an EMBL/GenBank/DDBJ whole genome shotgun (WGS) entry which is preliminary data.</text>
</comment>
<feature type="compositionally biased region" description="Polar residues" evidence="1">
    <location>
        <begin position="32"/>
        <end position="42"/>
    </location>
</feature>
<protein>
    <submittedName>
        <fullName evidence="2">Uncharacterized protein</fullName>
    </submittedName>
</protein>